<accession>A8ML73</accession>
<gene>
    <name evidence="1" type="ordered locus">Clos_0327</name>
</gene>
<protein>
    <submittedName>
        <fullName evidence="1">Uncharacterized protein</fullName>
    </submittedName>
</protein>
<keyword evidence="2" id="KW-1185">Reference proteome</keyword>
<evidence type="ECO:0000313" key="1">
    <source>
        <dbReference type="EMBL" id="ABW17890.1"/>
    </source>
</evidence>
<dbReference type="RefSeq" id="WP_012158205.1">
    <property type="nucleotide sequence ID" value="NC_009922.1"/>
</dbReference>
<dbReference type="HOGENOM" id="CLU_721023_0_0_9"/>
<dbReference type="STRING" id="350688.Clos_0327"/>
<sequence>MKKTLLIGLLVISMLAMVGFTPVEASYWQTMKEMYEWNGTEGETALEIKLAIPDMEKEYKVQIISKSNLKEFITYSEIHIEDVKEGKNIPTIKMYTNGSNIYLNKEAAIAFVTATGFGETVEIAEDYVMLEGSQNTVKFDSNILNDAIQFIEGMDLGIDLGMKKDGDTFKLTLDSDQLIDLFDAYMRYVLTNMDKMPKSFMPEEIVISEEEKQEMLEQYDAFVTLYKDTAKEFMKGSKFYQESTLTNNKYSAKSEVLLKTPMGELEVKTVGTSVKLDSANIELPSSVKKITEEELSSLILGQIMPDVDVDTGLKAIVELDGSYIKFGELDFEEGNITLKIEEGKAYITAEDALELLGVEVEGVSHIRDLEDYGFFVEWNEELKTIEIYQ</sequence>
<dbReference type="AlphaFoldDB" id="A8ML73"/>
<organism evidence="1 2">
    <name type="scientific">Alkaliphilus oremlandii (strain OhILAs)</name>
    <name type="common">Clostridium oremlandii (strain OhILAs)</name>
    <dbReference type="NCBI Taxonomy" id="350688"/>
    <lineage>
        <taxon>Bacteria</taxon>
        <taxon>Bacillati</taxon>
        <taxon>Bacillota</taxon>
        <taxon>Clostridia</taxon>
        <taxon>Peptostreptococcales</taxon>
        <taxon>Natronincolaceae</taxon>
        <taxon>Alkaliphilus</taxon>
    </lineage>
</organism>
<dbReference type="EMBL" id="CP000853">
    <property type="protein sequence ID" value="ABW17890.1"/>
    <property type="molecule type" value="Genomic_DNA"/>
</dbReference>
<reference evidence="2" key="1">
    <citation type="submission" date="2007-10" db="EMBL/GenBank/DDBJ databases">
        <title>Complete genome of Alkaliphilus oremlandii OhILAs.</title>
        <authorList>
            <person name="Copeland A."/>
            <person name="Lucas S."/>
            <person name="Lapidus A."/>
            <person name="Barry K."/>
            <person name="Detter J.C."/>
            <person name="Glavina del Rio T."/>
            <person name="Hammon N."/>
            <person name="Israni S."/>
            <person name="Dalin E."/>
            <person name="Tice H."/>
            <person name="Pitluck S."/>
            <person name="Chain P."/>
            <person name="Malfatti S."/>
            <person name="Shin M."/>
            <person name="Vergez L."/>
            <person name="Schmutz J."/>
            <person name="Larimer F."/>
            <person name="Land M."/>
            <person name="Hauser L."/>
            <person name="Kyrpides N."/>
            <person name="Mikhailova N."/>
            <person name="Stolz J.F."/>
            <person name="Dawson A."/>
            <person name="Fisher E."/>
            <person name="Crable B."/>
            <person name="Perera E."/>
            <person name="Lisak J."/>
            <person name="Ranganathan M."/>
            <person name="Basu P."/>
            <person name="Richardson P."/>
        </authorList>
    </citation>
    <scope>NUCLEOTIDE SEQUENCE [LARGE SCALE GENOMIC DNA]</scope>
    <source>
        <strain evidence="2">OhILAs</strain>
    </source>
</reference>
<dbReference type="KEGG" id="aoe:Clos_0327"/>
<dbReference type="eggNOG" id="ENOG50334N4">
    <property type="taxonomic scope" value="Bacteria"/>
</dbReference>
<dbReference type="Proteomes" id="UP000000269">
    <property type="component" value="Chromosome"/>
</dbReference>
<proteinExistence type="predicted"/>
<evidence type="ECO:0000313" key="2">
    <source>
        <dbReference type="Proteomes" id="UP000000269"/>
    </source>
</evidence>
<name>A8ML73_ALKOO</name>
<dbReference type="OrthoDB" id="1948885at2"/>